<feature type="compositionally biased region" description="Polar residues" evidence="1">
    <location>
        <begin position="1133"/>
        <end position="1156"/>
    </location>
</feature>
<feature type="compositionally biased region" description="Basic and acidic residues" evidence="1">
    <location>
        <begin position="51"/>
        <end position="63"/>
    </location>
</feature>
<proteinExistence type="predicted"/>
<feature type="compositionally biased region" description="Low complexity" evidence="1">
    <location>
        <begin position="733"/>
        <end position="745"/>
    </location>
</feature>
<reference evidence="2" key="2">
    <citation type="submission" date="2025-09" db="UniProtKB">
        <authorList>
            <consortium name="Ensembl"/>
        </authorList>
    </citation>
    <scope>IDENTIFICATION</scope>
</reference>
<feature type="compositionally biased region" description="Polar residues" evidence="1">
    <location>
        <begin position="149"/>
        <end position="166"/>
    </location>
</feature>
<dbReference type="GO" id="GO:0002244">
    <property type="term" value="P:hematopoietic progenitor cell differentiation"/>
    <property type="evidence" value="ECO:0007669"/>
    <property type="project" value="TreeGrafter"/>
</dbReference>
<name>A0A8C2VBN1_CHILA</name>
<feature type="compositionally biased region" description="Polar residues" evidence="1">
    <location>
        <begin position="1193"/>
        <end position="1208"/>
    </location>
</feature>
<keyword evidence="3" id="KW-1185">Reference proteome</keyword>
<feature type="region of interest" description="Disordered" evidence="1">
    <location>
        <begin position="1064"/>
        <end position="1085"/>
    </location>
</feature>
<feature type="compositionally biased region" description="Low complexity" evidence="1">
    <location>
        <begin position="774"/>
        <end position="788"/>
    </location>
</feature>
<feature type="compositionally biased region" description="Basic and acidic residues" evidence="1">
    <location>
        <begin position="167"/>
        <end position="181"/>
    </location>
</feature>
<dbReference type="PANTHER" id="PTHR14038">
    <property type="entry name" value="BAT2 HLA-B-ASSOCIATED TRANSCRIPT 2"/>
    <property type="match status" value="1"/>
</dbReference>
<feature type="region of interest" description="Disordered" evidence="1">
    <location>
        <begin position="699"/>
        <end position="751"/>
    </location>
</feature>
<feature type="region of interest" description="Disordered" evidence="1">
    <location>
        <begin position="1182"/>
        <end position="1270"/>
    </location>
</feature>
<feature type="compositionally biased region" description="Polar residues" evidence="1">
    <location>
        <begin position="23"/>
        <end position="37"/>
    </location>
</feature>
<dbReference type="InterPro" id="IPR033184">
    <property type="entry name" value="PRRC2"/>
</dbReference>
<dbReference type="Ensembl" id="ENSCLAT00000012679.1">
    <property type="protein sequence ID" value="ENSCLAP00000012533.1"/>
    <property type="gene ID" value="ENSCLAG00000008666.1"/>
</dbReference>
<dbReference type="AlphaFoldDB" id="A0A8C2VBN1"/>
<evidence type="ECO:0000313" key="3">
    <source>
        <dbReference type="Proteomes" id="UP000694398"/>
    </source>
</evidence>
<feature type="region of interest" description="Disordered" evidence="1">
    <location>
        <begin position="419"/>
        <end position="511"/>
    </location>
</feature>
<feature type="region of interest" description="Disordered" evidence="1">
    <location>
        <begin position="525"/>
        <end position="677"/>
    </location>
</feature>
<feature type="compositionally biased region" description="Polar residues" evidence="1">
    <location>
        <begin position="1"/>
        <end position="15"/>
    </location>
</feature>
<gene>
    <name evidence="2" type="primary">PRRC2C</name>
</gene>
<evidence type="ECO:0000256" key="1">
    <source>
        <dbReference type="SAM" id="MobiDB-lite"/>
    </source>
</evidence>
<feature type="compositionally biased region" description="Polar residues" evidence="1">
    <location>
        <begin position="495"/>
        <end position="504"/>
    </location>
</feature>
<feature type="region of interest" description="Disordered" evidence="1">
    <location>
        <begin position="1119"/>
        <end position="1156"/>
    </location>
</feature>
<accession>A0A8C2VBN1</accession>
<feature type="compositionally biased region" description="Basic and acidic residues" evidence="1">
    <location>
        <begin position="700"/>
        <end position="721"/>
    </location>
</feature>
<feature type="compositionally biased region" description="Low complexity" evidence="1">
    <location>
        <begin position="323"/>
        <end position="348"/>
    </location>
</feature>
<organism evidence="2 3">
    <name type="scientific">Chinchilla lanigera</name>
    <name type="common">Long-tailed chinchilla</name>
    <name type="synonym">Chinchilla villidera</name>
    <dbReference type="NCBI Taxonomy" id="34839"/>
    <lineage>
        <taxon>Eukaryota</taxon>
        <taxon>Metazoa</taxon>
        <taxon>Chordata</taxon>
        <taxon>Craniata</taxon>
        <taxon>Vertebrata</taxon>
        <taxon>Euteleostomi</taxon>
        <taxon>Mammalia</taxon>
        <taxon>Eutheria</taxon>
        <taxon>Euarchontoglires</taxon>
        <taxon>Glires</taxon>
        <taxon>Rodentia</taxon>
        <taxon>Hystricomorpha</taxon>
        <taxon>Chinchillidae</taxon>
        <taxon>Chinchilla</taxon>
    </lineage>
</organism>
<feature type="compositionally biased region" description="Polar residues" evidence="1">
    <location>
        <begin position="538"/>
        <end position="563"/>
    </location>
</feature>
<feature type="compositionally biased region" description="Basic and acidic residues" evidence="1">
    <location>
        <begin position="627"/>
        <end position="651"/>
    </location>
</feature>
<feature type="region of interest" description="Disordered" evidence="1">
    <location>
        <begin position="1"/>
        <end position="194"/>
    </location>
</feature>
<dbReference type="GeneTree" id="ENSGT00950000183161"/>
<reference evidence="2" key="1">
    <citation type="submission" date="2025-08" db="UniProtKB">
        <authorList>
            <consortium name="Ensembl"/>
        </authorList>
    </citation>
    <scope>IDENTIFICATION</scope>
</reference>
<dbReference type="Proteomes" id="UP000694398">
    <property type="component" value="Unassembled WGS sequence"/>
</dbReference>
<dbReference type="PANTHER" id="PTHR14038:SF6">
    <property type="entry name" value="PROTEIN PRRC2C"/>
    <property type="match status" value="1"/>
</dbReference>
<feature type="region of interest" description="Disordered" evidence="1">
    <location>
        <begin position="216"/>
        <end position="265"/>
    </location>
</feature>
<feature type="region of interest" description="Disordered" evidence="1">
    <location>
        <begin position="323"/>
        <end position="350"/>
    </location>
</feature>
<feature type="compositionally biased region" description="Basic and acidic residues" evidence="1">
    <location>
        <begin position="594"/>
        <end position="607"/>
    </location>
</feature>
<feature type="compositionally biased region" description="Basic and acidic residues" evidence="1">
    <location>
        <begin position="239"/>
        <end position="251"/>
    </location>
</feature>
<protein>
    <submittedName>
        <fullName evidence="2">Proline rich coiled-coil 2C</fullName>
    </submittedName>
</protein>
<feature type="compositionally biased region" description="Pro residues" evidence="1">
    <location>
        <begin position="423"/>
        <end position="443"/>
    </location>
</feature>
<sequence>VPTNGTVSNMVQEPANTAGDISGNKTPDLSNQNSSDQANEEWETASESSDFNERRERDEKKNADVNAQAAVKAGENVSPPKREIAKRSFSSQRPGVDRQNRRGNNGPPKSGRNFSGPRNERRSGPPSKSGKRGPFDDQSAGPASVDPVNGSSAHHQEGASNGTGPKNSKDSTGKKREDTKPGPKKPKEKVDALSQFDLNNYASVVIIDDHPEVTVVEDPQSNLNDDGFTEVVSKKQQKRLQDEERRKKEEQVIQATGTQPAQAPVSALASAPVLSSTSAPVLVSPAPPVTASTAAVVVTSPAVLVSAPAQAPMLPSASIPVPACTTAPVSSSSPAPATSSSSASASTPAPTPILASVSAPASVPILAPASIPILASALVPASAPPPATAVSAPNVPAISPPATSASGSVASVPLASASVSAPAPVPAPTPTPAPAPAPAPTPASTPTAPAQTQAQTHKPVQNPLQTSQSSKQPPPSIRLPSAQTPNGTDYVATGKSIQTPQPHGSLTAELWDNKVAPPAVLNDISKKLGPISPPQPPSVSAWNKPLTSFGSATSSEGTKNGQESGVEIGIDTIQFGAPASNGNENEVVPVLSEKSTDKISEPKEQRQKQPRAGPIKAQKLPDLSPVENKEHKPGPIGKERSLKNRKVKDAQQVEPEGQEKPASSAVRSTDSVTAKETKAVSEMSAEIGTMISVSSADYATDAKMESARKAWENSPNVREKGSPVTSTAPPIPSGVSSSASGPGTANYSSFSSASVPQIPVASVTPTTSLSGAGTYTTSSLSTKSTTTSDPPNICKVKPQQLQTSSLPSASHFSQLSCMPSLIAQQQQSPQVYVSQSAAAQIPAFYMDTSHLFNTQHARLAPPSLAQQQGFQPGLSQPASVQQIPIPIYAPLQGQHQAQLSLGAGPAVSQAQELFSSSLQPYRSQPAFMQSSLSQPSVVLSGTAIHNFPAVQHQELAKAQSGLAFQQTSNTQPIPILYEHQLGQASGLGGSQLIDTHLLQARANLTQASNLYSGQVQQPGQTNFYNTAQSPSALQQVTVPLPASQLSLPNFGSTGQPLIALPQTLQPPLQHTPPQAQAQSLSRPAQVSQPFRGLIPAGTQHSMIATTGKMSEMELKAFGSGIDIKPGTPPIGGRSTTPTSSPFRATSTSPNSQSSKMNSIVYQKQFPSTPATVRMTQPFPTQFAPQAKQRAEVLQSTQRFFSEQQQSKQIGGKAQKVDSDSSKPPETLTDPPGVCQEKVEEKPPPTSTIATKPVRTGPIKPQAIKTEETKS</sequence>
<evidence type="ECO:0000313" key="2">
    <source>
        <dbReference type="Ensembl" id="ENSCLAP00000012533.1"/>
    </source>
</evidence>
<feature type="region of interest" description="Disordered" evidence="1">
    <location>
        <begin position="765"/>
        <end position="795"/>
    </location>
</feature>
<feature type="compositionally biased region" description="Low complexity" evidence="1">
    <location>
        <begin position="1064"/>
        <end position="1078"/>
    </location>
</feature>